<dbReference type="OrthoDB" id="41538at10239"/>
<dbReference type="GeneID" id="19736241"/>
<dbReference type="KEGG" id="vg:19736241"/>
<keyword evidence="2" id="KW-1185">Reference proteome</keyword>
<proteinExistence type="predicted"/>
<dbReference type="Proteomes" id="UP000026991">
    <property type="component" value="Segment"/>
</dbReference>
<evidence type="ECO:0000313" key="1">
    <source>
        <dbReference type="EMBL" id="AHL18657.1"/>
    </source>
</evidence>
<dbReference type="RefSeq" id="YP_009045123.1">
    <property type="nucleotide sequence ID" value="NC_024392.1"/>
</dbReference>
<protein>
    <submittedName>
        <fullName evidence="1">Uncharacterized protein</fullName>
    </submittedName>
</protein>
<organism evidence="1 2">
    <name type="scientific">Listeria phage LP-114</name>
    <dbReference type="NCBI Taxonomy" id="1458857"/>
    <lineage>
        <taxon>Viruses</taxon>
        <taxon>Duplodnaviria</taxon>
        <taxon>Heunggongvirae</taxon>
        <taxon>Uroviricota</taxon>
        <taxon>Caudoviricetes</taxon>
        <taxon>Homburgvirus</taxon>
        <taxon>Homburgvirus LP114</taxon>
    </lineage>
</organism>
<name>A0A059T6A5_9CAUD</name>
<sequence>MCEYCCKEVNARKRDTNLMYPDKGLSYLDEEDCLAIFLGDFGDDIPHTLYVLVKHCPWCGRKLEGVNEHG</sequence>
<reference evidence="1 2" key="1">
    <citation type="journal article" date="2014" name="Appl. Environ. Microbiol.">
        <title>Comparative genomic and morphological analysis of Listeria phages isolated from farm environments.</title>
        <authorList>
            <person name="Denes T."/>
            <person name="Vongkamjan K."/>
            <person name="Ackermann H.W."/>
            <person name="Moreno Switt A.I."/>
            <person name="Wiedmann M."/>
            <person name="den Bakker H.C."/>
        </authorList>
    </citation>
    <scope>NUCLEOTIDE SEQUENCE [LARGE SCALE GENOMIC DNA]</scope>
</reference>
<accession>A0A059T6A5</accession>
<evidence type="ECO:0000313" key="2">
    <source>
        <dbReference type="Proteomes" id="UP000026991"/>
    </source>
</evidence>
<dbReference type="EMBL" id="KJ094021">
    <property type="protein sequence ID" value="AHL18657.1"/>
    <property type="molecule type" value="Genomic_DNA"/>
</dbReference>
<gene>
    <name evidence="1" type="ORF">LP114_069</name>
</gene>